<name>A0ABR0LTQ9_9PEZI</name>
<feature type="domain" description="Fungal lipase-type" evidence="1">
    <location>
        <begin position="125"/>
        <end position="207"/>
    </location>
</feature>
<proteinExistence type="predicted"/>
<dbReference type="InterPro" id="IPR002921">
    <property type="entry name" value="Fungal_lipase-type"/>
</dbReference>
<feature type="non-terminal residue" evidence="2">
    <location>
        <position position="219"/>
    </location>
</feature>
<evidence type="ECO:0000259" key="1">
    <source>
        <dbReference type="Pfam" id="PF01764"/>
    </source>
</evidence>
<dbReference type="PANTHER" id="PTHR46023:SF6">
    <property type="entry name" value="LIPASE CLASS 3 FAMILY PROTEIN"/>
    <property type="match status" value="1"/>
</dbReference>
<sequence length="219" mass="23994">MGRSLGARRSLVVYQGPRPVYYAGTPDATQLSRSLRPAAPVTATSTNHFSKVWLYANSRLPPHLPPFKVYIPTYQLLCLAAQYSERAYARPSSAERETHVEADWRLGTKAMVLKSVAMDDMNTVVFAIRGSQTFIDWAVNFRPAPASPQGFLDDPGNLCHSGFLSVAKSMTKPVAARKNCSLLITGHSAGGAVASLLFMHMMAETVRSELTELTSAFKR</sequence>
<keyword evidence="3" id="KW-1185">Reference proteome</keyword>
<comment type="caution">
    <text evidence="2">The sequence shown here is derived from an EMBL/GenBank/DDBJ whole genome shotgun (WGS) entry which is preliminary data.</text>
</comment>
<accession>A0ABR0LTQ9</accession>
<dbReference type="Pfam" id="PF01764">
    <property type="entry name" value="Lipase_3"/>
    <property type="match status" value="1"/>
</dbReference>
<dbReference type="InterPro" id="IPR029058">
    <property type="entry name" value="AB_hydrolase_fold"/>
</dbReference>
<gene>
    <name evidence="2" type="ORF">LTR16_009514</name>
</gene>
<dbReference type="EMBL" id="JAVRRA010010703">
    <property type="protein sequence ID" value="KAK5241310.1"/>
    <property type="molecule type" value="Genomic_DNA"/>
</dbReference>
<protein>
    <recommendedName>
        <fullName evidence="1">Fungal lipase-type domain-containing protein</fullName>
    </recommendedName>
</protein>
<dbReference type="Gene3D" id="3.40.50.1820">
    <property type="entry name" value="alpha/beta hydrolase"/>
    <property type="match status" value="1"/>
</dbReference>
<evidence type="ECO:0000313" key="3">
    <source>
        <dbReference type="Proteomes" id="UP001357485"/>
    </source>
</evidence>
<dbReference type="Proteomes" id="UP001357485">
    <property type="component" value="Unassembled WGS sequence"/>
</dbReference>
<organism evidence="2 3">
    <name type="scientific">Cryomyces antarcticus</name>
    <dbReference type="NCBI Taxonomy" id="329879"/>
    <lineage>
        <taxon>Eukaryota</taxon>
        <taxon>Fungi</taxon>
        <taxon>Dikarya</taxon>
        <taxon>Ascomycota</taxon>
        <taxon>Pezizomycotina</taxon>
        <taxon>Dothideomycetes</taxon>
        <taxon>Dothideomycetes incertae sedis</taxon>
        <taxon>Cryomyces</taxon>
    </lineage>
</organism>
<dbReference type="PANTHER" id="PTHR46023">
    <property type="entry name" value="LIPASE CLASS 3 PROTEIN-LIKE"/>
    <property type="match status" value="1"/>
</dbReference>
<evidence type="ECO:0000313" key="2">
    <source>
        <dbReference type="EMBL" id="KAK5241310.1"/>
    </source>
</evidence>
<reference evidence="2 3" key="1">
    <citation type="submission" date="2023-08" db="EMBL/GenBank/DDBJ databases">
        <title>Black Yeasts Isolated from many extreme environments.</title>
        <authorList>
            <person name="Coleine C."/>
            <person name="Stajich J.E."/>
            <person name="Selbmann L."/>
        </authorList>
    </citation>
    <scope>NUCLEOTIDE SEQUENCE [LARGE SCALE GENOMIC DNA]</scope>
    <source>
        <strain evidence="2 3">CCFEE 536</strain>
    </source>
</reference>
<dbReference type="SUPFAM" id="SSF53474">
    <property type="entry name" value="alpha/beta-Hydrolases"/>
    <property type="match status" value="1"/>
</dbReference>